<feature type="chain" id="PRO_5010299130" evidence="2">
    <location>
        <begin position="27"/>
        <end position="592"/>
    </location>
</feature>
<proteinExistence type="predicted"/>
<keyword evidence="4" id="KW-1185">Reference proteome</keyword>
<dbReference type="Proteomes" id="UP000085678">
    <property type="component" value="Unplaced"/>
</dbReference>
<feature type="signal peptide" evidence="2">
    <location>
        <begin position="1"/>
        <end position="26"/>
    </location>
</feature>
<feature type="region of interest" description="Disordered" evidence="1">
    <location>
        <begin position="84"/>
        <end position="189"/>
    </location>
</feature>
<feature type="compositionally biased region" description="Basic and acidic residues" evidence="1">
    <location>
        <begin position="332"/>
        <end position="353"/>
    </location>
</feature>
<feature type="compositionally biased region" description="Polar residues" evidence="1">
    <location>
        <begin position="283"/>
        <end position="317"/>
    </location>
</feature>
<dbReference type="InParanoid" id="A0A1S3JC26"/>
<dbReference type="PANTHER" id="PTHR19324">
    <property type="entry name" value="PERFORIN-LIKE PROTEIN 1"/>
    <property type="match status" value="1"/>
</dbReference>
<dbReference type="PANTHER" id="PTHR19324:SF33">
    <property type="entry name" value="MUCIN-5AC"/>
    <property type="match status" value="1"/>
</dbReference>
<dbReference type="AlphaFoldDB" id="A0A1S3JC26"/>
<evidence type="ECO:0000313" key="4">
    <source>
        <dbReference type="Proteomes" id="UP000085678"/>
    </source>
</evidence>
<protein>
    <submittedName>
        <fullName evidence="5">Uncharacterized protein DDB_G0271670 isoform X1</fullName>
    </submittedName>
</protein>
<dbReference type="RefSeq" id="XP_013407960.1">
    <property type="nucleotide sequence ID" value="XM_013552506.1"/>
</dbReference>
<dbReference type="GeneID" id="106171968"/>
<feature type="region of interest" description="Disordered" evidence="1">
    <location>
        <begin position="223"/>
        <end position="353"/>
    </location>
</feature>
<evidence type="ECO:0000313" key="5">
    <source>
        <dbReference type="RefSeq" id="XP_013407960.1"/>
    </source>
</evidence>
<feature type="domain" description="Apextrin C-terminal" evidence="3">
    <location>
        <begin position="379"/>
        <end position="586"/>
    </location>
</feature>
<feature type="compositionally biased region" description="Low complexity" evidence="1">
    <location>
        <begin position="252"/>
        <end position="277"/>
    </location>
</feature>
<name>A0A1S3JC26_LINAN</name>
<evidence type="ECO:0000259" key="3">
    <source>
        <dbReference type="Pfam" id="PF16977"/>
    </source>
</evidence>
<dbReference type="OrthoDB" id="5954510at2759"/>
<feature type="compositionally biased region" description="Basic and acidic residues" evidence="1">
    <location>
        <begin position="84"/>
        <end position="94"/>
    </location>
</feature>
<feature type="compositionally biased region" description="Basic and acidic residues" evidence="1">
    <location>
        <begin position="69"/>
        <end position="79"/>
    </location>
</feature>
<evidence type="ECO:0000256" key="2">
    <source>
        <dbReference type="SAM" id="SignalP"/>
    </source>
</evidence>
<accession>A0A1S3JC26</accession>
<gene>
    <name evidence="5" type="primary">LOC106171968</name>
</gene>
<organism evidence="4 5">
    <name type="scientific">Lingula anatina</name>
    <name type="common">Brachiopod</name>
    <name type="synonym">Lingula unguis</name>
    <dbReference type="NCBI Taxonomy" id="7574"/>
    <lineage>
        <taxon>Eukaryota</taxon>
        <taxon>Metazoa</taxon>
        <taxon>Spiralia</taxon>
        <taxon>Lophotrochozoa</taxon>
        <taxon>Brachiopoda</taxon>
        <taxon>Linguliformea</taxon>
        <taxon>Lingulata</taxon>
        <taxon>Lingulida</taxon>
        <taxon>Linguloidea</taxon>
        <taxon>Lingulidae</taxon>
        <taxon>Lingula</taxon>
    </lineage>
</organism>
<dbReference type="InterPro" id="IPR031569">
    <property type="entry name" value="ApeC"/>
</dbReference>
<feature type="region of interest" description="Disordered" evidence="1">
    <location>
        <begin position="60"/>
        <end position="79"/>
    </location>
</feature>
<reference evidence="5" key="2">
    <citation type="submission" date="2025-08" db="UniProtKB">
        <authorList>
            <consortium name="RefSeq"/>
        </authorList>
    </citation>
    <scope>IDENTIFICATION</scope>
</reference>
<evidence type="ECO:0000256" key="1">
    <source>
        <dbReference type="SAM" id="MobiDB-lite"/>
    </source>
</evidence>
<dbReference type="Pfam" id="PF16977">
    <property type="entry name" value="ApeC"/>
    <property type="match status" value="1"/>
</dbReference>
<reference evidence="5" key="1">
    <citation type="journal article" date="2015" name="Nat. Commun.">
        <title>The Lingula genome provides insights into brachiopod evolution and the origin of phosphate biomineralization.</title>
        <authorList>
            <person name="Luo Y.J."/>
            <person name="Takeuchi T."/>
            <person name="Koyanagi R."/>
            <person name="Yamada L."/>
            <person name="Kanda M."/>
            <person name="Khalturina M."/>
            <person name="Fujie M."/>
            <person name="Yamasaki S.I."/>
            <person name="Endo K."/>
            <person name="Satoh N."/>
        </authorList>
    </citation>
    <scope>NUCLEOTIDE SEQUENCE</scope>
</reference>
<feature type="compositionally biased region" description="Low complexity" evidence="1">
    <location>
        <begin position="100"/>
        <end position="184"/>
    </location>
</feature>
<keyword evidence="2" id="KW-0732">Signal</keyword>
<sequence>MTLTSRVIVTLCIFLLISLTERRSLASDLTQLENDSEEALLRKLIAELEEVQAGEELQALSRGVGNTDAKTENKETDEDMLHKLKAQTDRDKDKYRHQKAATTTADSNSATTETPMRTTSTTTRPPVTTTTTTTTTTTSTATSSATTATTKPKTSSTMSSAAPPATTTSTTTTSYPTATTRVTPPFTSTARPPDDFDMVISIMELVRKWRKAGLLAPLAPNAKSIDKPTEVSPHANKYAESSKSSEADVTEEATSTTTVPSTSSTNLPPTSTKLPSTRMAATASDQTTVTMETASTIDVTSVPTPAETTDGASANVSKKSESDVLLELAETSGKEHNSKSESPEDDSEKTNKDKEKRLLLRLLIKKLNNAGKTREELVWPHGNWGLPRLGNQRCPGESPVWSMGTRTQDTENDMPGNKMSLAYPSLVGGNPGKSVMTQSFCMKSDVTDDGDPVTWPAGEYCIYRYKGSCPKDFDVGFIQWDDENTNNKNSRSGELPDGIYGTNTQIEFCCRTDGKWSDDVTLPTAEPFLLLQKNPMDCQRVAGMDASQTWFQWDTEDETRGASSAGSVPYNGVTKDGEVKLHYCTYFPSKRR</sequence>
<dbReference type="KEGG" id="lak:106171968"/>